<gene>
    <name evidence="2" type="ORF">AKAME5_002848900</name>
</gene>
<comment type="caution">
    <text evidence="2">The sequence shown here is derived from an EMBL/GenBank/DDBJ whole genome shotgun (WGS) entry which is preliminary data.</text>
</comment>
<dbReference type="EMBL" id="BRZM01004140">
    <property type="protein sequence ID" value="GLD55067.1"/>
    <property type="molecule type" value="Genomic_DNA"/>
</dbReference>
<organism evidence="2 3">
    <name type="scientific">Lates japonicus</name>
    <name type="common">Japanese lates</name>
    <dbReference type="NCBI Taxonomy" id="270547"/>
    <lineage>
        <taxon>Eukaryota</taxon>
        <taxon>Metazoa</taxon>
        <taxon>Chordata</taxon>
        <taxon>Craniata</taxon>
        <taxon>Vertebrata</taxon>
        <taxon>Euteleostomi</taxon>
        <taxon>Actinopterygii</taxon>
        <taxon>Neopterygii</taxon>
        <taxon>Teleostei</taxon>
        <taxon>Neoteleostei</taxon>
        <taxon>Acanthomorphata</taxon>
        <taxon>Carangaria</taxon>
        <taxon>Carangaria incertae sedis</taxon>
        <taxon>Centropomidae</taxon>
        <taxon>Lates</taxon>
    </lineage>
</organism>
<evidence type="ECO:0000313" key="2">
    <source>
        <dbReference type="EMBL" id="GLD55067.1"/>
    </source>
</evidence>
<accession>A0AAD3R404</accession>
<feature type="compositionally biased region" description="Low complexity" evidence="1">
    <location>
        <begin position="44"/>
        <end position="53"/>
    </location>
</feature>
<dbReference type="Proteomes" id="UP001279410">
    <property type="component" value="Unassembled WGS sequence"/>
</dbReference>
<protein>
    <submittedName>
        <fullName evidence="2">NudC domain-containing protein 3</fullName>
    </submittedName>
</protein>
<name>A0AAD3R404_LATJO</name>
<keyword evidence="3" id="KW-1185">Reference proteome</keyword>
<evidence type="ECO:0000256" key="1">
    <source>
        <dbReference type="SAM" id="MobiDB-lite"/>
    </source>
</evidence>
<feature type="region of interest" description="Disordered" evidence="1">
    <location>
        <begin position="1"/>
        <end position="86"/>
    </location>
</feature>
<dbReference type="AlphaFoldDB" id="A0AAD3R404"/>
<sequence>MLKKGWDAEGSPFKGQQFDPSMFDIPPSALNHSAVRRSEVGGDSSPRSSSPQRRTVHFGLGTRTPSEEEAASWQRLLPPDPPSCERAELEGWRSAVMDAAPSIPSKQNARCSGAPLLLQTASKIMFYPSVHGS</sequence>
<evidence type="ECO:0000313" key="3">
    <source>
        <dbReference type="Proteomes" id="UP001279410"/>
    </source>
</evidence>
<reference evidence="2" key="1">
    <citation type="submission" date="2022-08" db="EMBL/GenBank/DDBJ databases">
        <title>Genome sequencing of akame (Lates japonicus).</title>
        <authorList>
            <person name="Hashiguchi Y."/>
            <person name="Takahashi H."/>
        </authorList>
    </citation>
    <scope>NUCLEOTIDE SEQUENCE</scope>
    <source>
        <strain evidence="2">Kochi</strain>
    </source>
</reference>
<proteinExistence type="predicted"/>